<accession>A0A0X8K6X7</accession>
<evidence type="ECO:0000313" key="2">
    <source>
        <dbReference type="Proteomes" id="UP000255230"/>
    </source>
</evidence>
<reference evidence="1 2" key="1">
    <citation type="submission" date="2018-06" db="EMBL/GenBank/DDBJ databases">
        <authorList>
            <consortium name="Pathogen Informatics"/>
            <person name="Doyle S."/>
        </authorList>
    </citation>
    <scope>NUCLEOTIDE SEQUENCE [LARGE SCALE GENOMIC DNA]</scope>
    <source>
        <strain evidence="1 2">NCTC10465</strain>
    </source>
</reference>
<evidence type="ECO:0000313" key="1">
    <source>
        <dbReference type="EMBL" id="STY98312.1"/>
    </source>
</evidence>
<organism evidence="1 2">
    <name type="scientific">Faucicola osloensis</name>
    <name type="common">Moraxella osloensis</name>
    <dbReference type="NCBI Taxonomy" id="34062"/>
    <lineage>
        <taxon>Bacteria</taxon>
        <taxon>Pseudomonadati</taxon>
        <taxon>Pseudomonadota</taxon>
        <taxon>Gammaproteobacteria</taxon>
        <taxon>Moraxellales</taxon>
        <taxon>Moraxellaceae</taxon>
        <taxon>Faucicola</taxon>
    </lineage>
</organism>
<dbReference type="GeneID" id="35778022"/>
<dbReference type="KEGG" id="mos:AXE82_07585"/>
<protein>
    <submittedName>
        <fullName evidence="1">Uncharacterized protein</fullName>
    </submittedName>
</protein>
<proteinExistence type="predicted"/>
<gene>
    <name evidence="1" type="ORF">NCTC10465_02121</name>
</gene>
<name>A0A0X8K6X7_FAUOS</name>
<dbReference type="Proteomes" id="UP000255230">
    <property type="component" value="Unassembled WGS sequence"/>
</dbReference>
<dbReference type="AlphaFoldDB" id="A0A0X8K6X7"/>
<dbReference type="EMBL" id="UGPY01000001">
    <property type="protein sequence ID" value="STY98312.1"/>
    <property type="molecule type" value="Genomic_DNA"/>
</dbReference>
<dbReference type="RefSeq" id="WP_050325281.1">
    <property type="nucleotide sequence ID" value="NZ_CBCRZU010000008.1"/>
</dbReference>
<keyword evidence="2" id="KW-1185">Reference proteome</keyword>
<sequence>MTNLNDLKPLLLNLNTNGKRYSLLLFFIGATYSLSLLLPAIDFSTMSGGILPGIAVVLFGTIYSPFALIKGYYGILAIYANFIFLFLFIKILTQTNHANFLMVSLALFMLVLSGFSFSQSYQVHYMSSGKIVVWGIGAVFWFFSLFALAALIFYQYFKGKTPNPMYFIAMLMIWLSVAFSLRYYQYHYIAEEYNQKGAFQWSIVFISQAPFLAKTKKAIQEDLGFNND</sequence>